<evidence type="ECO:0000313" key="4">
    <source>
        <dbReference type="EMBL" id="ADH98730.1"/>
    </source>
</evidence>
<reference evidence="4" key="1">
    <citation type="submission" date="2009-10" db="EMBL/GenBank/DDBJ databases">
        <title>Complete sequence of Bacillus selenitireducens MLS10.</title>
        <authorList>
            <consortium name="US DOE Joint Genome Institute"/>
            <person name="Lucas S."/>
            <person name="Copeland A."/>
            <person name="Lapidus A."/>
            <person name="Glavina del Rio T."/>
            <person name="Dalin E."/>
            <person name="Tice H."/>
            <person name="Bruce D."/>
            <person name="Goodwin L."/>
            <person name="Pitluck S."/>
            <person name="Sims D."/>
            <person name="Brettin T."/>
            <person name="Detter J.C."/>
            <person name="Han C."/>
            <person name="Larimer F."/>
            <person name="Land M."/>
            <person name="Hauser L."/>
            <person name="Kyrpides N."/>
            <person name="Ovchinnikova G."/>
            <person name="Stolz J."/>
        </authorList>
    </citation>
    <scope>NUCLEOTIDE SEQUENCE [LARGE SCALE GENOMIC DNA]</scope>
    <source>
        <strain evidence="4">MLS10</strain>
    </source>
</reference>
<dbReference type="PIRSF" id="PIRSF015626">
    <property type="entry name" value="FdhD"/>
    <property type="match status" value="1"/>
</dbReference>
<dbReference type="GO" id="GO:0006777">
    <property type="term" value="P:Mo-molybdopterin cofactor biosynthetic process"/>
    <property type="evidence" value="ECO:0007669"/>
    <property type="project" value="UniProtKB-UniRule"/>
</dbReference>
<dbReference type="Gene3D" id="3.10.20.10">
    <property type="match status" value="1"/>
</dbReference>
<dbReference type="SUPFAM" id="SSF53927">
    <property type="entry name" value="Cytidine deaminase-like"/>
    <property type="match status" value="1"/>
</dbReference>
<gene>
    <name evidence="3" type="primary">fdhD</name>
    <name evidence="4" type="ordered locus">Bsel_1217</name>
</gene>
<dbReference type="GO" id="GO:0097163">
    <property type="term" value="F:sulfur carrier activity"/>
    <property type="evidence" value="ECO:0007669"/>
    <property type="project" value="UniProtKB-UniRule"/>
</dbReference>
<evidence type="ECO:0000256" key="2">
    <source>
        <dbReference type="ARBA" id="ARBA00023150"/>
    </source>
</evidence>
<keyword evidence="5" id="KW-1185">Reference proteome</keyword>
<comment type="subcellular location">
    <subcellularLocation>
        <location evidence="3">Cytoplasm</location>
    </subcellularLocation>
</comment>
<dbReference type="GO" id="GO:0016783">
    <property type="term" value="F:sulfurtransferase activity"/>
    <property type="evidence" value="ECO:0007669"/>
    <property type="project" value="InterPro"/>
</dbReference>
<dbReference type="Pfam" id="PF02634">
    <property type="entry name" value="FdhD-NarQ"/>
    <property type="match status" value="1"/>
</dbReference>
<comment type="function">
    <text evidence="3">Required for formate dehydrogenase (FDH) activity. Acts as a sulfur carrier protein that transfers sulfur from IscS to the molybdenum cofactor prior to its insertion into FDH.</text>
</comment>
<feature type="active site" description="Cysteine persulfide intermediate" evidence="3">
    <location>
        <position position="100"/>
    </location>
</feature>
<dbReference type="PANTHER" id="PTHR30592:SF1">
    <property type="entry name" value="SULFUR CARRIER PROTEIN FDHD"/>
    <property type="match status" value="1"/>
</dbReference>
<dbReference type="EMBL" id="CP001791">
    <property type="protein sequence ID" value="ADH98730.1"/>
    <property type="molecule type" value="Genomic_DNA"/>
</dbReference>
<accession>D6XSE4</accession>
<proteinExistence type="inferred from homology"/>
<protein>
    <recommendedName>
        <fullName evidence="3">Sulfur carrier protein FdhD</fullName>
    </recommendedName>
</protein>
<dbReference type="Proteomes" id="UP000000271">
    <property type="component" value="Chromosome"/>
</dbReference>
<dbReference type="AlphaFoldDB" id="D6XSE4"/>
<dbReference type="PANTHER" id="PTHR30592">
    <property type="entry name" value="FORMATE DEHYDROGENASE"/>
    <property type="match status" value="1"/>
</dbReference>
<comment type="caution">
    <text evidence="3">Lacks conserved residue(s) required for the propagation of feature annotation.</text>
</comment>
<comment type="similarity">
    <text evidence="3">Belongs to the FdhD family.</text>
</comment>
<keyword evidence="1 3" id="KW-0963">Cytoplasm</keyword>
<evidence type="ECO:0000313" key="5">
    <source>
        <dbReference type="Proteomes" id="UP000000271"/>
    </source>
</evidence>
<evidence type="ECO:0000256" key="1">
    <source>
        <dbReference type="ARBA" id="ARBA00022490"/>
    </source>
</evidence>
<dbReference type="InterPro" id="IPR016193">
    <property type="entry name" value="Cytidine_deaminase-like"/>
</dbReference>
<dbReference type="STRING" id="439292.Bsel_1217"/>
<dbReference type="HAMAP" id="MF_00187">
    <property type="entry name" value="FdhD"/>
    <property type="match status" value="1"/>
</dbReference>
<keyword evidence="2 3" id="KW-0501">Molybdenum cofactor biosynthesis</keyword>
<dbReference type="eggNOG" id="COG1526">
    <property type="taxonomic scope" value="Bacteria"/>
</dbReference>
<dbReference type="HOGENOM" id="CLU_056887_4_1_9"/>
<dbReference type="GO" id="GO:0005737">
    <property type="term" value="C:cytoplasm"/>
    <property type="evidence" value="ECO:0007669"/>
    <property type="project" value="UniProtKB-SubCell"/>
</dbReference>
<dbReference type="KEGG" id="bse:Bsel_1217"/>
<name>D6XSE4_BACIE</name>
<dbReference type="Gene3D" id="3.40.140.10">
    <property type="entry name" value="Cytidine Deaminase, domain 2"/>
    <property type="match status" value="1"/>
</dbReference>
<dbReference type="NCBIfam" id="TIGR00129">
    <property type="entry name" value="fdhD_narQ"/>
    <property type="match status" value="1"/>
</dbReference>
<evidence type="ECO:0000256" key="3">
    <source>
        <dbReference type="HAMAP-Rule" id="MF_00187"/>
    </source>
</evidence>
<organism evidence="4 5">
    <name type="scientific">Bacillus selenitireducens (strain ATCC 700615 / DSM 15326 / MLS10)</name>
    <dbReference type="NCBI Taxonomy" id="439292"/>
    <lineage>
        <taxon>Bacteria</taxon>
        <taxon>Bacillati</taxon>
        <taxon>Bacillota</taxon>
        <taxon>Bacilli</taxon>
        <taxon>Bacillales</taxon>
        <taxon>Bacillaceae</taxon>
        <taxon>Salisediminibacterium</taxon>
    </lineage>
</organism>
<dbReference type="InterPro" id="IPR003786">
    <property type="entry name" value="FdhD"/>
</dbReference>
<sequence>MSYELSDRRESEGGKTMKIFCPEEFPVALFVNGQEMSVYQLTNEDLEEWCYGHLFSEGVIESADDVEEVVIREGKISVELREDLDADALMQRKKRMTAGCGNGVTFFSMNDVLGFPKVETSHRVTLTYLLKKRHEFAKASPMYNETGGMHGACFIMPDGSLVIREDIGRHNAVDKVIGYGLLNGVNPEDVILLTTGRVSYEMLSKSARYGIGVIGSRTAATKQAVQLANFLGVEVVGYIRGKMSFVYTKHEKVINDLKAATSI</sequence>